<comment type="similarity">
    <text evidence="1">Belongs to the CutA family.</text>
</comment>
<dbReference type="InterPro" id="IPR011322">
    <property type="entry name" value="N-reg_PII-like_a/b"/>
</dbReference>
<evidence type="ECO:0008006" key="4">
    <source>
        <dbReference type="Google" id="ProtNLM"/>
    </source>
</evidence>
<dbReference type="InterPro" id="IPR004323">
    <property type="entry name" value="Ion_tolerance_CutA"/>
</dbReference>
<gene>
    <name evidence="2" type="ORF">ABR82_05200</name>
</gene>
<reference evidence="2 3" key="1">
    <citation type="submission" date="2015-10" db="EMBL/GenBank/DDBJ databases">
        <title>Metagenome-Assembled Genomes uncover a global brackish microbiome.</title>
        <authorList>
            <person name="Hugerth L.W."/>
            <person name="Larsson J."/>
            <person name="Alneberg J."/>
            <person name="Lindh M.V."/>
            <person name="Legrand C."/>
            <person name="Pinhassi J."/>
            <person name="Andersson A.F."/>
        </authorList>
    </citation>
    <scope>NUCLEOTIDE SEQUENCE [LARGE SCALE GENOMIC DNA]</scope>
    <source>
        <strain evidence="2">BACL18 MAG-120507-bin52</strain>
    </source>
</reference>
<comment type="caution">
    <text evidence="2">The sequence shown here is derived from an EMBL/GenBank/DDBJ whole genome shotgun (WGS) entry which is preliminary data.</text>
</comment>
<accession>A0A0R2RDW0</accession>
<dbReference type="Pfam" id="PF03091">
    <property type="entry name" value="CutA1"/>
    <property type="match status" value="1"/>
</dbReference>
<dbReference type="AlphaFoldDB" id="A0A0R2RDW0"/>
<dbReference type="PANTHER" id="PTHR23419">
    <property type="entry name" value="DIVALENT CATION TOLERANCE CUTA-RELATED"/>
    <property type="match status" value="1"/>
</dbReference>
<dbReference type="GO" id="GO:0010038">
    <property type="term" value="P:response to metal ion"/>
    <property type="evidence" value="ECO:0007669"/>
    <property type="project" value="InterPro"/>
</dbReference>
<proteinExistence type="inferred from homology"/>
<name>A0A0R2RDW0_9BACT</name>
<dbReference type="Proteomes" id="UP000051269">
    <property type="component" value="Unassembled WGS sequence"/>
</dbReference>
<dbReference type="PANTHER" id="PTHR23419:SF8">
    <property type="entry name" value="FI09726P"/>
    <property type="match status" value="1"/>
</dbReference>
<organism evidence="2 3">
    <name type="scientific">Verrucomicrobia subdivision 6 bacterium BACL9 MAG-120507-bin52</name>
    <dbReference type="NCBI Taxonomy" id="1655590"/>
    <lineage>
        <taxon>Bacteria</taxon>
        <taxon>Pseudomonadati</taxon>
        <taxon>Verrucomicrobiota</taxon>
        <taxon>Verrucomicrobiia</taxon>
        <taxon>Verrucomicrobiales</taxon>
        <taxon>Verrucomicrobia subdivision 6</taxon>
    </lineage>
</organism>
<dbReference type="GO" id="GO:0005507">
    <property type="term" value="F:copper ion binding"/>
    <property type="evidence" value="ECO:0007669"/>
    <property type="project" value="TreeGrafter"/>
</dbReference>
<evidence type="ECO:0000313" key="2">
    <source>
        <dbReference type="EMBL" id="KRO60727.1"/>
    </source>
</evidence>
<dbReference type="Gene3D" id="3.30.70.120">
    <property type="match status" value="1"/>
</dbReference>
<sequence length="140" mass="15813">MKRAGIANLRFFPNSELRNPNSEFRNHNFPKSLTPYMQISILLTTVAQKSDARRLATASLQHRSAACIQIISGIESHYLWKGKKTTSREYLVMAKTTTGRSKSLEKLWQKIHPYDCPELITLSGRAATAYARWVVASVSS</sequence>
<dbReference type="EMBL" id="LIBO01000267">
    <property type="protein sequence ID" value="KRO60727.1"/>
    <property type="molecule type" value="Genomic_DNA"/>
</dbReference>
<evidence type="ECO:0000256" key="1">
    <source>
        <dbReference type="ARBA" id="ARBA00010169"/>
    </source>
</evidence>
<dbReference type="InterPro" id="IPR015867">
    <property type="entry name" value="N-reg_PII/ATP_PRibTrfase_C"/>
</dbReference>
<dbReference type="SUPFAM" id="SSF54913">
    <property type="entry name" value="GlnB-like"/>
    <property type="match status" value="1"/>
</dbReference>
<protein>
    <recommendedName>
        <fullName evidence="4">Divalent-cation tolerance protein CutA</fullName>
    </recommendedName>
</protein>
<evidence type="ECO:0000313" key="3">
    <source>
        <dbReference type="Proteomes" id="UP000051269"/>
    </source>
</evidence>